<keyword evidence="4" id="KW-0539">Nucleus</keyword>
<gene>
    <name evidence="7" type="ORF">QE152_g3533</name>
</gene>
<feature type="domain" description="WW" evidence="6">
    <location>
        <begin position="49"/>
        <end position="82"/>
    </location>
</feature>
<dbReference type="InterPro" id="IPR001202">
    <property type="entry name" value="WW_dom"/>
</dbReference>
<reference evidence="7 8" key="1">
    <citation type="journal article" date="2024" name="BMC Genomics">
        <title>De novo assembly and annotation of Popillia japonica's genome with initial clues to its potential as an invasive pest.</title>
        <authorList>
            <person name="Cucini C."/>
            <person name="Boschi S."/>
            <person name="Funari R."/>
            <person name="Cardaioli E."/>
            <person name="Iannotti N."/>
            <person name="Marturano G."/>
            <person name="Paoli F."/>
            <person name="Bruttini M."/>
            <person name="Carapelli A."/>
            <person name="Frati F."/>
            <person name="Nardi F."/>
        </authorList>
    </citation>
    <scope>NUCLEOTIDE SEQUENCE [LARGE SCALE GENOMIC DNA]</scope>
    <source>
        <strain evidence="7">DMR45628</strain>
    </source>
</reference>
<dbReference type="EMBL" id="JASPKY010000014">
    <property type="protein sequence ID" value="KAK9753410.1"/>
    <property type="molecule type" value="Genomic_DNA"/>
</dbReference>
<name>A0AAW1N3M2_POPJA</name>
<organism evidence="7 8">
    <name type="scientific">Popillia japonica</name>
    <name type="common">Japanese beetle</name>
    <dbReference type="NCBI Taxonomy" id="7064"/>
    <lineage>
        <taxon>Eukaryota</taxon>
        <taxon>Metazoa</taxon>
        <taxon>Ecdysozoa</taxon>
        <taxon>Arthropoda</taxon>
        <taxon>Hexapoda</taxon>
        <taxon>Insecta</taxon>
        <taxon>Pterygota</taxon>
        <taxon>Neoptera</taxon>
        <taxon>Endopterygota</taxon>
        <taxon>Coleoptera</taxon>
        <taxon>Polyphaga</taxon>
        <taxon>Scarabaeiformia</taxon>
        <taxon>Scarabaeidae</taxon>
        <taxon>Rutelinae</taxon>
        <taxon>Popillia</taxon>
    </lineage>
</organism>
<dbReference type="SUPFAM" id="SSF51045">
    <property type="entry name" value="WW domain"/>
    <property type="match status" value="2"/>
</dbReference>
<dbReference type="Pfam" id="PF00397">
    <property type="entry name" value="WW"/>
    <property type="match status" value="1"/>
</dbReference>
<dbReference type="InterPro" id="IPR051583">
    <property type="entry name" value="YAP1"/>
</dbReference>
<keyword evidence="8" id="KW-1185">Reference proteome</keyword>
<dbReference type="SMART" id="SM00456">
    <property type="entry name" value="WW"/>
    <property type="match status" value="2"/>
</dbReference>
<dbReference type="GO" id="GO:0045944">
    <property type="term" value="P:positive regulation of transcription by RNA polymerase II"/>
    <property type="evidence" value="ECO:0007669"/>
    <property type="project" value="TreeGrafter"/>
</dbReference>
<dbReference type="GO" id="GO:0005634">
    <property type="term" value="C:nucleus"/>
    <property type="evidence" value="ECO:0007669"/>
    <property type="project" value="UniProtKB-SubCell"/>
</dbReference>
<dbReference type="PROSITE" id="PS50020">
    <property type="entry name" value="WW_DOMAIN_2"/>
    <property type="match status" value="2"/>
</dbReference>
<dbReference type="InterPro" id="IPR040524">
    <property type="entry name" value="HECW1_helix"/>
</dbReference>
<dbReference type="InterPro" id="IPR036020">
    <property type="entry name" value="WW_dom_sf"/>
</dbReference>
<evidence type="ECO:0000313" key="7">
    <source>
        <dbReference type="EMBL" id="KAK9753410.1"/>
    </source>
</evidence>
<dbReference type="PROSITE" id="PS01159">
    <property type="entry name" value="WW_DOMAIN_1"/>
    <property type="match status" value="2"/>
</dbReference>
<protein>
    <submittedName>
        <fullName evidence="7">Helical box domain of E3 ubiquitin-protein ligase HECW1</fullName>
    </submittedName>
</protein>
<dbReference type="Proteomes" id="UP001458880">
    <property type="component" value="Unassembled WGS sequence"/>
</dbReference>
<accession>A0AAW1N3M2</accession>
<dbReference type="GO" id="GO:0035329">
    <property type="term" value="P:hippo signaling"/>
    <property type="evidence" value="ECO:0007669"/>
    <property type="project" value="TreeGrafter"/>
</dbReference>
<evidence type="ECO:0000259" key="6">
    <source>
        <dbReference type="PROSITE" id="PS50020"/>
    </source>
</evidence>
<sequence>MRRGEADGEASGGLPLSLRHLTSTRLPSIPERTHRILTVAEIPGTEHEDPLPPSWEARMDSHGRVFYIDHATRTTSWQRPCSSSMIATAGGAEQQRRQLDRRYQSIRRTISSNRLEVADYSAAPPGCRLLTRPDFFTVLHMNQDALSLYNRNTTLKHMIGRIRRDPATFEKYQHNKELVALVNMFADTSQDLPPNWDTKKDRNGKQFFIDHTHKRTSYMDPRLPTEPIYSNRRFSEDGGAPIPPPRPSTAGSFVPSSVAVDVPIAYNDKVVAFLRQPNIFDILRERHPPVGTSSSLREKINAVRVDGTAALDRLSYDIHLTILLSSLNDIDKDKKSYAIMDRCILFFYNQPTKPNFSSLNDIDKDKKSYAIMDRCILFFYNQPTKPKSEKQ</sequence>
<dbReference type="Gene3D" id="2.20.70.10">
    <property type="match status" value="2"/>
</dbReference>
<evidence type="ECO:0000256" key="3">
    <source>
        <dbReference type="ARBA" id="ARBA00022490"/>
    </source>
</evidence>
<feature type="region of interest" description="Disordered" evidence="5">
    <location>
        <begin position="229"/>
        <end position="248"/>
    </location>
</feature>
<evidence type="ECO:0000256" key="1">
    <source>
        <dbReference type="ARBA" id="ARBA00004123"/>
    </source>
</evidence>
<dbReference type="Pfam" id="PF18436">
    <property type="entry name" value="HECW1_helix"/>
    <property type="match status" value="1"/>
</dbReference>
<comment type="subcellular location">
    <subcellularLocation>
        <location evidence="2">Cytoplasm</location>
    </subcellularLocation>
    <subcellularLocation>
        <location evidence="1">Nucleus</location>
    </subcellularLocation>
</comment>
<dbReference type="PANTHER" id="PTHR17616:SF8">
    <property type="entry name" value="TRANSCRIPTIONAL COACTIVATOR YORKIE"/>
    <property type="match status" value="1"/>
</dbReference>
<evidence type="ECO:0000256" key="4">
    <source>
        <dbReference type="ARBA" id="ARBA00023242"/>
    </source>
</evidence>
<evidence type="ECO:0000256" key="2">
    <source>
        <dbReference type="ARBA" id="ARBA00004496"/>
    </source>
</evidence>
<evidence type="ECO:0000256" key="5">
    <source>
        <dbReference type="SAM" id="MobiDB-lite"/>
    </source>
</evidence>
<proteinExistence type="predicted"/>
<dbReference type="CDD" id="cd00201">
    <property type="entry name" value="WW"/>
    <property type="match status" value="2"/>
</dbReference>
<dbReference type="GO" id="GO:0005737">
    <property type="term" value="C:cytoplasm"/>
    <property type="evidence" value="ECO:0007669"/>
    <property type="project" value="UniProtKB-SubCell"/>
</dbReference>
<dbReference type="PANTHER" id="PTHR17616">
    <property type="entry name" value="YES-ASSOCIATED PROTEIN YAP1 FAMILY MEMBER"/>
    <property type="match status" value="1"/>
</dbReference>
<dbReference type="GO" id="GO:0003713">
    <property type="term" value="F:transcription coactivator activity"/>
    <property type="evidence" value="ECO:0007669"/>
    <property type="project" value="TreeGrafter"/>
</dbReference>
<evidence type="ECO:0000313" key="8">
    <source>
        <dbReference type="Proteomes" id="UP001458880"/>
    </source>
</evidence>
<comment type="caution">
    <text evidence="7">The sequence shown here is derived from an EMBL/GenBank/DDBJ whole genome shotgun (WGS) entry which is preliminary data.</text>
</comment>
<keyword evidence="3" id="KW-0963">Cytoplasm</keyword>
<dbReference type="AlphaFoldDB" id="A0AAW1N3M2"/>
<feature type="domain" description="WW" evidence="6">
    <location>
        <begin position="190"/>
        <end position="223"/>
    </location>
</feature>